<evidence type="ECO:0000313" key="3">
    <source>
        <dbReference type="Proteomes" id="UP001250181"/>
    </source>
</evidence>
<feature type="chain" id="PRO_5045646863" description="Secreted protein" evidence="1">
    <location>
        <begin position="29"/>
        <end position="141"/>
    </location>
</feature>
<proteinExistence type="predicted"/>
<evidence type="ECO:0000313" key="2">
    <source>
        <dbReference type="EMBL" id="MDT9682085.1"/>
    </source>
</evidence>
<dbReference type="RefSeq" id="WP_315877169.1">
    <property type="nucleotide sequence ID" value="NZ_JAWCTQ010000007.1"/>
</dbReference>
<reference evidence="2 3" key="1">
    <citation type="submission" date="2023-09" db="EMBL/GenBank/DDBJ databases">
        <title>Streptomyces sp. nov.: A antagonism against Alternaria gaisen Producing Streptochlin, Isolated from Tamarix root soil.</title>
        <authorList>
            <person name="Chen Y."/>
        </authorList>
    </citation>
    <scope>NUCLEOTIDE SEQUENCE [LARGE SCALE GENOMIC DNA]</scope>
    <source>
        <strain evidence="2 3">TRM76323</strain>
    </source>
</reference>
<feature type="signal peptide" evidence="1">
    <location>
        <begin position="1"/>
        <end position="28"/>
    </location>
</feature>
<sequence>MRSKTSAAVISAALAAGSILVGAPTASANTYCSSSGYTEGGFPSLRCTKLSNGVLSHGKRDLYPTHGTGVHTTYYKSGGSAVSVRLGYTMSGSTTYSSYFSISSGQTVTRSWTASASALCLSSVGILNYSAGSYQTPAAHC</sequence>
<keyword evidence="3" id="KW-1185">Reference proteome</keyword>
<name>A0ABU3QH31_9ACTN</name>
<comment type="caution">
    <text evidence="2">The sequence shown here is derived from an EMBL/GenBank/DDBJ whole genome shotgun (WGS) entry which is preliminary data.</text>
</comment>
<keyword evidence="1" id="KW-0732">Signal</keyword>
<accession>A0ABU3QH31</accession>
<evidence type="ECO:0008006" key="4">
    <source>
        <dbReference type="Google" id="ProtNLM"/>
    </source>
</evidence>
<gene>
    <name evidence="2" type="ORF">RND61_08355</name>
</gene>
<dbReference type="Proteomes" id="UP001250181">
    <property type="component" value="Unassembled WGS sequence"/>
</dbReference>
<evidence type="ECO:0000256" key="1">
    <source>
        <dbReference type="SAM" id="SignalP"/>
    </source>
</evidence>
<dbReference type="EMBL" id="JAWCTQ010000007">
    <property type="protein sequence ID" value="MDT9682085.1"/>
    <property type="molecule type" value="Genomic_DNA"/>
</dbReference>
<organism evidence="2 3">
    <name type="scientific">Streptomyces tamarix</name>
    <dbReference type="NCBI Taxonomy" id="3078565"/>
    <lineage>
        <taxon>Bacteria</taxon>
        <taxon>Bacillati</taxon>
        <taxon>Actinomycetota</taxon>
        <taxon>Actinomycetes</taxon>
        <taxon>Kitasatosporales</taxon>
        <taxon>Streptomycetaceae</taxon>
        <taxon>Streptomyces</taxon>
    </lineage>
</organism>
<protein>
    <recommendedName>
        <fullName evidence="4">Secreted protein</fullName>
    </recommendedName>
</protein>